<dbReference type="GO" id="GO:0000309">
    <property type="term" value="F:nicotinamide-nucleotide adenylyltransferase activity"/>
    <property type="evidence" value="ECO:0007669"/>
    <property type="project" value="TreeGrafter"/>
</dbReference>
<evidence type="ECO:0008006" key="3">
    <source>
        <dbReference type="Google" id="ProtNLM"/>
    </source>
</evidence>
<evidence type="ECO:0000313" key="2">
    <source>
        <dbReference type="Proteomes" id="UP000037751"/>
    </source>
</evidence>
<dbReference type="GO" id="GO:0005737">
    <property type="term" value="C:cytoplasm"/>
    <property type="evidence" value="ECO:0007669"/>
    <property type="project" value="TreeGrafter"/>
</dbReference>
<accession>A0A0N0RSH7</accession>
<dbReference type="GeneID" id="28729024"/>
<dbReference type="InterPro" id="IPR014729">
    <property type="entry name" value="Rossmann-like_a/b/a_fold"/>
</dbReference>
<name>A0A0N0RSH7_9BASI</name>
<dbReference type="STRING" id="77020.A0A0N0RSH7"/>
<dbReference type="Gene3D" id="3.40.50.620">
    <property type="entry name" value="HUPs"/>
    <property type="match status" value="1"/>
</dbReference>
<reference evidence="1 2" key="1">
    <citation type="submission" date="2015-07" db="EMBL/GenBank/DDBJ databases">
        <title>Draft Genome Sequence of Malassezia furfur CBS1878 and Malassezia pachydermatis CBS1879.</title>
        <authorList>
            <person name="Triana S."/>
            <person name="Ohm R."/>
            <person name="Gonzalez A."/>
            <person name="DeCock H."/>
            <person name="Restrepo S."/>
            <person name="Celis A."/>
        </authorList>
    </citation>
    <scope>NUCLEOTIDE SEQUENCE [LARGE SCALE GENOMIC DNA]</scope>
    <source>
        <strain evidence="1 2">CBS 1879</strain>
    </source>
</reference>
<dbReference type="VEuPathDB" id="FungiDB:Malapachy_2661"/>
<dbReference type="OrthoDB" id="5591297at2759"/>
<proteinExistence type="predicted"/>
<dbReference type="PANTHER" id="PTHR31285">
    <property type="entry name" value="NICOTINAMIDE MONONUCLEOTIDE ADENYLYLTRANSFERASE"/>
    <property type="match status" value="1"/>
</dbReference>
<dbReference type="RefSeq" id="XP_017993035.1">
    <property type="nucleotide sequence ID" value="XM_018137149.1"/>
</dbReference>
<dbReference type="Proteomes" id="UP000037751">
    <property type="component" value="Unassembled WGS sequence"/>
</dbReference>
<dbReference type="AlphaFoldDB" id="A0A0N0RSH7"/>
<dbReference type="PANTHER" id="PTHR31285:SF0">
    <property type="entry name" value="NICOTINAMIDE MONONUCLEOTIDE ADENYLYLTRANSFERASE"/>
    <property type="match status" value="1"/>
</dbReference>
<keyword evidence="2" id="KW-1185">Reference proteome</keyword>
<comment type="caution">
    <text evidence="1">The sequence shown here is derived from an EMBL/GenBank/DDBJ whole genome shotgun (WGS) entry which is preliminary data.</text>
</comment>
<sequence length="301" mass="33468">MAHTARRTLSATRSHALQQALDHFHTSGSRWSLVYKTRPDWPSIPSSDTRGTVSILDSSFNPPTLAHAALASLPTSGTRTSHAHLLVFSVRNADKGRGRPGDATPLQRLEMMELLAYHLESQSLNVAIALVDEPLVFAKATLFHQHISSHVPLHLYWIMGSDTLTRVFDPKYYGSEAHLAESCRRFFEQDTSHILCSERSDDSVQGTMTATAPTTVAHSPDVHILLQRPGPAHDWYQRGSIELQSIDPILGQCSSTAARRSVLQAYQNDISRDEQSQILARIVPPLLVEYIVSHSLYHARP</sequence>
<gene>
    <name evidence="1" type="ORF">Malapachy_2661</name>
</gene>
<dbReference type="EMBL" id="LGAV01000002">
    <property type="protein sequence ID" value="KOS15403.1"/>
    <property type="molecule type" value="Genomic_DNA"/>
</dbReference>
<evidence type="ECO:0000313" key="1">
    <source>
        <dbReference type="EMBL" id="KOS15403.1"/>
    </source>
</evidence>
<dbReference type="GO" id="GO:0005634">
    <property type="term" value="C:nucleus"/>
    <property type="evidence" value="ECO:0007669"/>
    <property type="project" value="TreeGrafter"/>
</dbReference>
<protein>
    <recommendedName>
        <fullName evidence="3">Nicotinamide-nucleotide adenylyltransferase</fullName>
    </recommendedName>
</protein>
<organism evidence="1 2">
    <name type="scientific">Malassezia pachydermatis</name>
    <dbReference type="NCBI Taxonomy" id="77020"/>
    <lineage>
        <taxon>Eukaryota</taxon>
        <taxon>Fungi</taxon>
        <taxon>Dikarya</taxon>
        <taxon>Basidiomycota</taxon>
        <taxon>Ustilaginomycotina</taxon>
        <taxon>Malasseziomycetes</taxon>
        <taxon>Malasseziales</taxon>
        <taxon>Malasseziaceae</taxon>
        <taxon>Malassezia</taxon>
    </lineage>
</organism>
<dbReference type="GO" id="GO:0016887">
    <property type="term" value="F:ATP hydrolysis activity"/>
    <property type="evidence" value="ECO:0007669"/>
    <property type="project" value="TreeGrafter"/>
</dbReference>
<dbReference type="SUPFAM" id="SSF52374">
    <property type="entry name" value="Nucleotidylyl transferase"/>
    <property type="match status" value="1"/>
</dbReference>